<evidence type="ECO:0000313" key="6">
    <source>
        <dbReference type="Proteomes" id="UP000192796"/>
    </source>
</evidence>
<evidence type="ECO:0000256" key="3">
    <source>
        <dbReference type="SAM" id="Coils"/>
    </source>
</evidence>
<keyword evidence="2" id="KW-0813">Transport</keyword>
<dbReference type="GO" id="GO:0022857">
    <property type="term" value="F:transmembrane transporter activity"/>
    <property type="evidence" value="ECO:0007669"/>
    <property type="project" value="InterPro"/>
</dbReference>
<dbReference type="RefSeq" id="WP_081153543.1">
    <property type="nucleotide sequence ID" value="NZ_LVYD01000065.1"/>
</dbReference>
<dbReference type="OrthoDB" id="9814657at2"/>
<reference evidence="5 6" key="1">
    <citation type="submission" date="2016-03" db="EMBL/GenBank/DDBJ databases">
        <title>Niastella vici sp. nov., isolated from farmland soil.</title>
        <authorList>
            <person name="Chen L."/>
            <person name="Wang D."/>
            <person name="Yang S."/>
            <person name="Wang G."/>
        </authorList>
    </citation>
    <scope>NUCLEOTIDE SEQUENCE [LARGE SCALE GENOMIC DNA]</scope>
    <source>
        <strain evidence="5 6">DJ57</strain>
    </source>
</reference>
<evidence type="ECO:0000259" key="4">
    <source>
        <dbReference type="Pfam" id="PF25917"/>
    </source>
</evidence>
<dbReference type="Gene3D" id="2.40.30.170">
    <property type="match status" value="1"/>
</dbReference>
<comment type="caution">
    <text evidence="5">The sequence shown here is derived from an EMBL/GenBank/DDBJ whole genome shotgun (WGS) entry which is preliminary data.</text>
</comment>
<dbReference type="InterPro" id="IPR051909">
    <property type="entry name" value="MFP_Cation_Efflux"/>
</dbReference>
<dbReference type="GO" id="GO:0030313">
    <property type="term" value="C:cell envelope"/>
    <property type="evidence" value="ECO:0007669"/>
    <property type="project" value="TreeGrafter"/>
</dbReference>
<protein>
    <submittedName>
        <fullName evidence="5">Efflux transporter periplasmic adaptor subunit</fullName>
    </submittedName>
</protein>
<name>A0A1V9FPL0_9BACT</name>
<dbReference type="PANTHER" id="PTHR30097">
    <property type="entry name" value="CATION EFFLUX SYSTEM PROTEIN CUSB"/>
    <property type="match status" value="1"/>
</dbReference>
<gene>
    <name evidence="5" type="ORF">A3860_34555</name>
</gene>
<dbReference type="NCBIfam" id="TIGR01730">
    <property type="entry name" value="RND_mfp"/>
    <property type="match status" value="1"/>
</dbReference>
<dbReference type="Proteomes" id="UP000192796">
    <property type="component" value="Unassembled WGS sequence"/>
</dbReference>
<dbReference type="GO" id="GO:0016020">
    <property type="term" value="C:membrane"/>
    <property type="evidence" value="ECO:0007669"/>
    <property type="project" value="InterPro"/>
</dbReference>
<proteinExistence type="inferred from homology"/>
<dbReference type="EMBL" id="LVYD01000065">
    <property type="protein sequence ID" value="OQP60201.1"/>
    <property type="molecule type" value="Genomic_DNA"/>
</dbReference>
<dbReference type="STRING" id="1703345.A3860_34555"/>
<dbReference type="Gene3D" id="2.40.50.100">
    <property type="match status" value="1"/>
</dbReference>
<dbReference type="Gene3D" id="1.10.287.470">
    <property type="entry name" value="Helix hairpin bin"/>
    <property type="match status" value="1"/>
</dbReference>
<feature type="coiled-coil region" evidence="3">
    <location>
        <begin position="165"/>
        <end position="192"/>
    </location>
</feature>
<sequence length="417" mass="46048">MKWFQYKTAIVTGVFLLNSFLFLSCGSSSGKKEVKAEVVAKEREEKEPEGIVELSEEQLKAVGITVGPLEQKNLNAVVKASGQLAVPPQNKADVNVLMGGIVRKITILEGQAIRKGQTVAWLENQEFIKIQQEYLTTKSAFAFTQEELKRQKELNEAEAGTGKVLQQVQANYNTEKAKLSGLEKQLQQLGINPLSVANGNLVTQVSVTAPISGTIGHIAVNTGTFAEPGKPLMEIIDNSQIHCDLIVFEKDLFKVKVGQKVNFILTNQNNQEIQGEIYGINKSFEDESKGIIVHSIIRNADRYKLIQGMYVTALIDIGNQVTKAVPVDALVRSEGKDYIYILVGMEEKTNEKDSSGDKKSEAENHYQFKKVEVTTGVTELGYTQITPLEELPQDPKIVTKGAFYVLSKSKGGEEEEH</sequence>
<dbReference type="Gene3D" id="2.40.420.20">
    <property type="match status" value="1"/>
</dbReference>
<dbReference type="PANTHER" id="PTHR30097:SF4">
    <property type="entry name" value="SLR6042 PROTEIN"/>
    <property type="match status" value="1"/>
</dbReference>
<evidence type="ECO:0000256" key="2">
    <source>
        <dbReference type="ARBA" id="ARBA00022448"/>
    </source>
</evidence>
<keyword evidence="3" id="KW-0175">Coiled coil</keyword>
<dbReference type="PROSITE" id="PS51257">
    <property type="entry name" value="PROKAR_LIPOPROTEIN"/>
    <property type="match status" value="1"/>
</dbReference>
<evidence type="ECO:0000256" key="1">
    <source>
        <dbReference type="ARBA" id="ARBA00009477"/>
    </source>
</evidence>
<dbReference type="GO" id="GO:0015679">
    <property type="term" value="P:plasma membrane copper ion transport"/>
    <property type="evidence" value="ECO:0007669"/>
    <property type="project" value="TreeGrafter"/>
</dbReference>
<dbReference type="InterPro" id="IPR006143">
    <property type="entry name" value="RND_pump_MFP"/>
</dbReference>
<comment type="similarity">
    <text evidence="1">Belongs to the membrane fusion protein (MFP) (TC 8.A.1) family.</text>
</comment>
<dbReference type="Pfam" id="PF25917">
    <property type="entry name" value="BSH_RND"/>
    <property type="match status" value="1"/>
</dbReference>
<accession>A0A1V9FPL0</accession>
<organism evidence="5 6">
    <name type="scientific">Niastella vici</name>
    <dbReference type="NCBI Taxonomy" id="1703345"/>
    <lineage>
        <taxon>Bacteria</taxon>
        <taxon>Pseudomonadati</taxon>
        <taxon>Bacteroidota</taxon>
        <taxon>Chitinophagia</taxon>
        <taxon>Chitinophagales</taxon>
        <taxon>Chitinophagaceae</taxon>
        <taxon>Niastella</taxon>
    </lineage>
</organism>
<evidence type="ECO:0000313" key="5">
    <source>
        <dbReference type="EMBL" id="OQP60201.1"/>
    </source>
</evidence>
<dbReference type="AlphaFoldDB" id="A0A1V9FPL0"/>
<keyword evidence="6" id="KW-1185">Reference proteome</keyword>
<dbReference type="SUPFAM" id="SSF111369">
    <property type="entry name" value="HlyD-like secretion proteins"/>
    <property type="match status" value="1"/>
</dbReference>
<feature type="domain" description="Multidrug resistance protein MdtA-like barrel-sandwich hybrid" evidence="4">
    <location>
        <begin position="90"/>
        <end position="236"/>
    </location>
</feature>
<dbReference type="InterPro" id="IPR058625">
    <property type="entry name" value="MdtA-like_BSH"/>
</dbReference>
<dbReference type="GO" id="GO:0060003">
    <property type="term" value="P:copper ion export"/>
    <property type="evidence" value="ECO:0007669"/>
    <property type="project" value="TreeGrafter"/>
</dbReference>